<dbReference type="SUPFAM" id="SSF55874">
    <property type="entry name" value="ATPase domain of HSP90 chaperone/DNA topoisomerase II/histidine kinase"/>
    <property type="match status" value="1"/>
</dbReference>
<feature type="transmembrane region" description="Helical" evidence="7">
    <location>
        <begin position="14"/>
        <end position="35"/>
    </location>
</feature>
<evidence type="ECO:0000313" key="10">
    <source>
        <dbReference type="Proteomes" id="UP000664904"/>
    </source>
</evidence>
<keyword evidence="6" id="KW-0067">ATP-binding</keyword>
<feature type="transmembrane region" description="Helical" evidence="7">
    <location>
        <begin position="82"/>
        <end position="106"/>
    </location>
</feature>
<dbReference type="InterPro" id="IPR050980">
    <property type="entry name" value="2C_sensor_his_kinase"/>
</dbReference>
<evidence type="ECO:0000256" key="4">
    <source>
        <dbReference type="ARBA" id="ARBA00022741"/>
    </source>
</evidence>
<feature type="domain" description="Histidine kinase" evidence="8">
    <location>
        <begin position="203"/>
        <end position="405"/>
    </location>
</feature>
<dbReference type="EC" id="2.7.13.3" evidence="2"/>
<dbReference type="InterPro" id="IPR005467">
    <property type="entry name" value="His_kinase_dom"/>
</dbReference>
<organism evidence="9 10">
    <name type="scientific">Pseudoalteromonas xiamenensis</name>
    <dbReference type="NCBI Taxonomy" id="882626"/>
    <lineage>
        <taxon>Bacteria</taxon>
        <taxon>Pseudomonadati</taxon>
        <taxon>Pseudomonadota</taxon>
        <taxon>Gammaproteobacteria</taxon>
        <taxon>Alteromonadales</taxon>
        <taxon>Pseudoalteromonadaceae</taxon>
        <taxon>Pseudoalteromonas</taxon>
    </lineage>
</organism>
<evidence type="ECO:0000256" key="5">
    <source>
        <dbReference type="ARBA" id="ARBA00022777"/>
    </source>
</evidence>
<dbReference type="GO" id="GO:0000155">
    <property type="term" value="F:phosphorelay sensor kinase activity"/>
    <property type="evidence" value="ECO:0007669"/>
    <property type="project" value="TreeGrafter"/>
</dbReference>
<feature type="transmembrane region" description="Helical" evidence="7">
    <location>
        <begin position="113"/>
        <end position="132"/>
    </location>
</feature>
<dbReference type="GO" id="GO:0005524">
    <property type="term" value="F:ATP binding"/>
    <property type="evidence" value="ECO:0007669"/>
    <property type="project" value="UniProtKB-KW"/>
</dbReference>
<keyword evidence="10" id="KW-1185">Reference proteome</keyword>
<protein>
    <recommendedName>
        <fullName evidence="2">histidine kinase</fullName>
        <ecNumber evidence="2">2.7.13.3</ecNumber>
    </recommendedName>
</protein>
<evidence type="ECO:0000256" key="2">
    <source>
        <dbReference type="ARBA" id="ARBA00012438"/>
    </source>
</evidence>
<dbReference type="InterPro" id="IPR036890">
    <property type="entry name" value="HATPase_C_sf"/>
</dbReference>
<accession>A0A975HME4</accession>
<gene>
    <name evidence="9" type="ORF">J5O05_19675</name>
</gene>
<dbReference type="KEGG" id="pxi:J5O05_19675"/>
<feature type="transmembrane region" description="Helical" evidence="7">
    <location>
        <begin position="42"/>
        <end position="62"/>
    </location>
</feature>
<dbReference type="GO" id="GO:0005886">
    <property type="term" value="C:plasma membrane"/>
    <property type="evidence" value="ECO:0007669"/>
    <property type="project" value="TreeGrafter"/>
</dbReference>
<keyword evidence="4" id="KW-0547">Nucleotide-binding</keyword>
<sequence length="406" mass="45276">MIAFSPNSTIGKLLLLRTLAIVAQLIALLVSVFWLKAEISLLPALVVIAIASLFQLASVYAYRNHTEANPPGMWMQLAADVVFLTLLLAFTGGATNAFVSLLLLPIVIAAITLNFKSACLIALSAMASYSWLLWKMPAQGHHHDMTTHFQAMWINFVFSAIVIVWVVSSMADKIKEKERRLAQSREQQLYQEQLVALGASAAQVAHQLASPVANLHLLHEELMEDYPDDVVLKEMEKPLEQCRQLLNDFRTQSQYLQKHDKATPIYTHQLVQQLKELLQLEYPSVQIEHKDDGVLTEVLNDPMLLPALQNIVNNAARASTLNHIDKITLCSSRDEQHWHLSIADFGIGFKPEQLSQIGLKPQTSEEGFGVGLLLTQITVNRLGGQFLADNYEHGAKVTVTLPVRHV</sequence>
<dbReference type="PRINTS" id="PR00344">
    <property type="entry name" value="BCTRLSENSOR"/>
</dbReference>
<dbReference type="Pfam" id="PF02518">
    <property type="entry name" value="HATPase_c"/>
    <property type="match status" value="1"/>
</dbReference>
<evidence type="ECO:0000256" key="3">
    <source>
        <dbReference type="ARBA" id="ARBA00022679"/>
    </source>
</evidence>
<evidence type="ECO:0000256" key="7">
    <source>
        <dbReference type="SAM" id="Phobius"/>
    </source>
</evidence>
<dbReference type="InterPro" id="IPR003594">
    <property type="entry name" value="HATPase_dom"/>
</dbReference>
<dbReference type="AlphaFoldDB" id="A0A975HME4"/>
<dbReference type="InterPro" id="IPR004358">
    <property type="entry name" value="Sig_transdc_His_kin-like_C"/>
</dbReference>
<keyword evidence="7" id="KW-0812">Transmembrane</keyword>
<reference evidence="9" key="1">
    <citation type="submission" date="2021-03" db="EMBL/GenBank/DDBJ databases">
        <title>Complete Genome of Pseudoalteromonas xiamenensis STKMTI.2, a new potential marine bacterium producing anti-Vibrio compounds.</title>
        <authorList>
            <person name="Handayani D.P."/>
            <person name="Isnansetyo A."/>
            <person name="Istiqomah I."/>
            <person name="Jumina J."/>
        </authorList>
    </citation>
    <scope>NUCLEOTIDE SEQUENCE</scope>
    <source>
        <strain evidence="9">STKMTI.2</strain>
        <plasmid evidence="9">unnamed5</plasmid>
    </source>
</reference>
<evidence type="ECO:0000256" key="1">
    <source>
        <dbReference type="ARBA" id="ARBA00000085"/>
    </source>
</evidence>
<proteinExistence type="predicted"/>
<dbReference type="Proteomes" id="UP000664904">
    <property type="component" value="Plasmid unnamed5"/>
</dbReference>
<dbReference type="EMBL" id="CP072135">
    <property type="protein sequence ID" value="QTH73043.1"/>
    <property type="molecule type" value="Genomic_DNA"/>
</dbReference>
<keyword evidence="5 9" id="KW-0418">Kinase</keyword>
<keyword evidence="3" id="KW-0808">Transferase</keyword>
<dbReference type="PANTHER" id="PTHR44936">
    <property type="entry name" value="SENSOR PROTEIN CREC"/>
    <property type="match status" value="1"/>
</dbReference>
<comment type="catalytic activity">
    <reaction evidence="1">
        <text>ATP + protein L-histidine = ADP + protein N-phospho-L-histidine.</text>
        <dbReference type="EC" id="2.7.13.3"/>
    </reaction>
</comment>
<feature type="transmembrane region" description="Helical" evidence="7">
    <location>
        <begin position="152"/>
        <end position="171"/>
    </location>
</feature>
<dbReference type="PANTHER" id="PTHR44936:SF10">
    <property type="entry name" value="SENSOR PROTEIN RSTB"/>
    <property type="match status" value="1"/>
</dbReference>
<evidence type="ECO:0000259" key="8">
    <source>
        <dbReference type="PROSITE" id="PS50109"/>
    </source>
</evidence>
<geneLocation type="plasmid" evidence="9 10">
    <name>unnamed5</name>
</geneLocation>
<keyword evidence="7" id="KW-1133">Transmembrane helix</keyword>
<keyword evidence="9" id="KW-0614">Plasmid</keyword>
<dbReference type="Gene3D" id="3.30.565.10">
    <property type="entry name" value="Histidine kinase-like ATPase, C-terminal domain"/>
    <property type="match status" value="1"/>
</dbReference>
<name>A0A975HME4_9GAMM</name>
<evidence type="ECO:0000256" key="6">
    <source>
        <dbReference type="ARBA" id="ARBA00022840"/>
    </source>
</evidence>
<dbReference type="PROSITE" id="PS50109">
    <property type="entry name" value="HIS_KIN"/>
    <property type="match status" value="1"/>
</dbReference>
<dbReference type="SMART" id="SM00387">
    <property type="entry name" value="HATPase_c"/>
    <property type="match status" value="1"/>
</dbReference>
<evidence type="ECO:0000313" key="9">
    <source>
        <dbReference type="EMBL" id="QTH73043.1"/>
    </source>
</evidence>
<dbReference type="RefSeq" id="WP_208844662.1">
    <property type="nucleotide sequence ID" value="NZ_CP072135.1"/>
</dbReference>
<keyword evidence="7" id="KW-0472">Membrane</keyword>
<dbReference type="Gene3D" id="1.10.287.130">
    <property type="match status" value="1"/>
</dbReference>